<feature type="transmembrane region" description="Helical" evidence="11">
    <location>
        <begin position="36"/>
        <end position="62"/>
    </location>
</feature>
<evidence type="ECO:0000259" key="12">
    <source>
        <dbReference type="PROSITE" id="PS50262"/>
    </source>
</evidence>
<comment type="similarity">
    <text evidence="10">Belongs to the G-protein coupled receptor 1 family.</text>
</comment>
<feature type="non-terminal residue" evidence="13">
    <location>
        <position position="130"/>
    </location>
</feature>
<evidence type="ECO:0000313" key="13">
    <source>
        <dbReference type="EMBL" id="EDO39551.1"/>
    </source>
</evidence>
<dbReference type="InterPro" id="IPR000276">
    <property type="entry name" value="GPCR_Rhodpsn"/>
</dbReference>
<dbReference type="PhylomeDB" id="A7S9Q7"/>
<evidence type="ECO:0000256" key="2">
    <source>
        <dbReference type="ARBA" id="ARBA00022475"/>
    </source>
</evidence>
<dbReference type="InterPro" id="IPR017452">
    <property type="entry name" value="GPCR_Rhodpsn_7TM"/>
</dbReference>
<keyword evidence="14" id="KW-1185">Reference proteome</keyword>
<feature type="domain" description="G-protein coupled receptors family 1 profile" evidence="12">
    <location>
        <begin position="15"/>
        <end position="130"/>
    </location>
</feature>
<dbReference type="KEGG" id="nve:5511181"/>
<evidence type="ECO:0000256" key="6">
    <source>
        <dbReference type="ARBA" id="ARBA00023136"/>
    </source>
</evidence>
<keyword evidence="4 11" id="KW-1133">Transmembrane helix</keyword>
<keyword evidence="5 10" id="KW-0297">G-protein coupled receptor</keyword>
<dbReference type="EMBL" id="DS469605">
    <property type="protein sequence ID" value="EDO39551.1"/>
    <property type="molecule type" value="Genomic_DNA"/>
</dbReference>
<dbReference type="PROSITE" id="PS00237">
    <property type="entry name" value="G_PROTEIN_RECEP_F1_1"/>
    <property type="match status" value="1"/>
</dbReference>
<dbReference type="SUPFAM" id="SSF81321">
    <property type="entry name" value="Family A G protein-coupled receptor-like"/>
    <property type="match status" value="1"/>
</dbReference>
<evidence type="ECO:0000256" key="8">
    <source>
        <dbReference type="ARBA" id="ARBA00023180"/>
    </source>
</evidence>
<evidence type="ECO:0000256" key="7">
    <source>
        <dbReference type="ARBA" id="ARBA00023170"/>
    </source>
</evidence>
<dbReference type="OrthoDB" id="10042731at2759"/>
<keyword evidence="2" id="KW-1003">Cell membrane</keyword>
<dbReference type="PRINTS" id="PR00237">
    <property type="entry name" value="GPCRRHODOPSN"/>
</dbReference>
<comment type="subcellular location">
    <subcellularLocation>
        <location evidence="1">Cell membrane</location>
        <topology evidence="1">Multi-pass membrane protein</topology>
    </subcellularLocation>
</comment>
<proteinExistence type="inferred from homology"/>
<dbReference type="Pfam" id="PF00001">
    <property type="entry name" value="7tm_1"/>
    <property type="match status" value="1"/>
</dbReference>
<protein>
    <recommendedName>
        <fullName evidence="12">G-protein coupled receptors family 1 profile domain-containing protein</fullName>
    </recommendedName>
</protein>
<keyword evidence="3 10" id="KW-0812">Transmembrane</keyword>
<keyword evidence="8" id="KW-0325">Glycoprotein</keyword>
<accession>A7S9Q7</accession>
<evidence type="ECO:0000256" key="5">
    <source>
        <dbReference type="ARBA" id="ARBA00023040"/>
    </source>
</evidence>
<evidence type="ECO:0000256" key="10">
    <source>
        <dbReference type="RuleBase" id="RU000688"/>
    </source>
</evidence>
<dbReference type="OMA" id="HEDLACK"/>
<keyword evidence="7 10" id="KW-0675">Receptor</keyword>
<dbReference type="GO" id="GO:0004930">
    <property type="term" value="F:G protein-coupled receptor activity"/>
    <property type="evidence" value="ECO:0007669"/>
    <property type="project" value="UniProtKB-KW"/>
</dbReference>
<organism evidence="13 14">
    <name type="scientific">Nematostella vectensis</name>
    <name type="common">Starlet sea anemone</name>
    <dbReference type="NCBI Taxonomy" id="45351"/>
    <lineage>
        <taxon>Eukaryota</taxon>
        <taxon>Metazoa</taxon>
        <taxon>Cnidaria</taxon>
        <taxon>Anthozoa</taxon>
        <taxon>Hexacorallia</taxon>
        <taxon>Actiniaria</taxon>
        <taxon>Edwardsiidae</taxon>
        <taxon>Nematostella</taxon>
    </lineage>
</organism>
<reference evidence="13 14" key="1">
    <citation type="journal article" date="2007" name="Science">
        <title>Sea anemone genome reveals ancestral eumetazoan gene repertoire and genomic organization.</title>
        <authorList>
            <person name="Putnam N.H."/>
            <person name="Srivastava M."/>
            <person name="Hellsten U."/>
            <person name="Dirks B."/>
            <person name="Chapman J."/>
            <person name="Salamov A."/>
            <person name="Terry A."/>
            <person name="Shapiro H."/>
            <person name="Lindquist E."/>
            <person name="Kapitonov V.V."/>
            <person name="Jurka J."/>
            <person name="Genikhovich G."/>
            <person name="Grigoriev I.V."/>
            <person name="Lucas S.M."/>
            <person name="Steele R.E."/>
            <person name="Finnerty J.R."/>
            <person name="Technau U."/>
            <person name="Martindale M.Q."/>
            <person name="Rokhsar D.S."/>
        </authorList>
    </citation>
    <scope>NUCLEOTIDE SEQUENCE [LARGE SCALE GENOMIC DNA]</scope>
    <source>
        <strain evidence="14">CH2 X CH6</strain>
    </source>
</reference>
<evidence type="ECO:0000256" key="4">
    <source>
        <dbReference type="ARBA" id="ARBA00022989"/>
    </source>
</evidence>
<dbReference type="HOGENOM" id="CLU_009579_29_7_1"/>
<keyword evidence="6 11" id="KW-0472">Membrane</keyword>
<evidence type="ECO:0000256" key="9">
    <source>
        <dbReference type="ARBA" id="ARBA00023224"/>
    </source>
</evidence>
<dbReference type="eggNOG" id="KOG3656">
    <property type="taxonomic scope" value="Eukaryota"/>
</dbReference>
<dbReference type="AlphaFoldDB" id="A7S9Q7"/>
<feature type="transmembrane region" description="Helical" evidence="11">
    <location>
        <begin position="110"/>
        <end position="129"/>
    </location>
</feature>
<dbReference type="STRING" id="45351.A7S9Q7"/>
<sequence>FIALDALLAVFTVTGNAIVILLIYSRRCLRINTNYFIVSLATADLLVGLSLPTFSIACSLWFPCVETAFYKFFNLFTCVSIANLVFMTIDRFLAICWPFWYFSKVTAKRIGVAIATAWLVPCVLTMVPFM</sequence>
<evidence type="ECO:0000256" key="3">
    <source>
        <dbReference type="ARBA" id="ARBA00022692"/>
    </source>
</evidence>
<keyword evidence="9 10" id="KW-0807">Transducer</keyword>
<dbReference type="PROSITE" id="PS50262">
    <property type="entry name" value="G_PROTEIN_RECEP_F1_2"/>
    <property type="match status" value="1"/>
</dbReference>
<feature type="transmembrane region" description="Helical" evidence="11">
    <location>
        <begin position="6"/>
        <end position="24"/>
    </location>
</feature>
<evidence type="ECO:0000256" key="1">
    <source>
        <dbReference type="ARBA" id="ARBA00004651"/>
    </source>
</evidence>
<feature type="transmembrane region" description="Helical" evidence="11">
    <location>
        <begin position="68"/>
        <end position="89"/>
    </location>
</feature>
<dbReference type="PANTHER" id="PTHR24246">
    <property type="entry name" value="OLFACTORY RECEPTOR AND ADENOSINE RECEPTOR"/>
    <property type="match status" value="1"/>
</dbReference>
<dbReference type="Proteomes" id="UP000001593">
    <property type="component" value="Unassembled WGS sequence"/>
</dbReference>
<evidence type="ECO:0000256" key="11">
    <source>
        <dbReference type="SAM" id="Phobius"/>
    </source>
</evidence>
<dbReference type="Gene3D" id="1.20.1070.10">
    <property type="entry name" value="Rhodopsin 7-helix transmembrane proteins"/>
    <property type="match status" value="1"/>
</dbReference>
<evidence type="ECO:0000313" key="14">
    <source>
        <dbReference type="Proteomes" id="UP000001593"/>
    </source>
</evidence>
<dbReference type="PANTHER" id="PTHR24246:SF27">
    <property type="entry name" value="ADENOSINE RECEPTOR, ISOFORM A"/>
    <property type="match status" value="1"/>
</dbReference>
<feature type="non-terminal residue" evidence="13">
    <location>
        <position position="1"/>
    </location>
</feature>
<gene>
    <name evidence="13" type="ORF">NEMVEDRAFT_v1g28065</name>
</gene>
<name>A7S9Q7_NEMVE</name>
<dbReference type="GO" id="GO:0005886">
    <property type="term" value="C:plasma membrane"/>
    <property type="evidence" value="ECO:0007669"/>
    <property type="project" value="UniProtKB-SubCell"/>
</dbReference>
<dbReference type="InParanoid" id="A7S9Q7"/>